<sequence>MANELLLAVAAAIVTGMLGALVTVRIARKSLRWASILSPLAVVGSIAAGLTVGIHFMVIEGQSVVLLILAATMPVALVLGVGMSMKAQQVAAQSLAEIEKERRQREVEEGRRELITWLSHDLRTPLAGIKAMGEALEDGVAPDPGRYYRMIVAEAERTNEMVSSVMSLAGLQTSSEEVNHELVSLSDLASDLVGQLTPLAQARRSRLLLECDSNVDVHGDPHLLSRAMQNIVANAIQYSGEESTITVSVRSTQEGAAFEVLDQCGGLSADALSNMFHVGWRGSVARTPSAHGGGSGLGLPIVQMVAEAHQGTVSVRNDGDGCRVTVELPERR</sequence>
<dbReference type="GO" id="GO:0000155">
    <property type="term" value="F:phosphorelay sensor kinase activity"/>
    <property type="evidence" value="ECO:0007669"/>
    <property type="project" value="InterPro"/>
</dbReference>
<evidence type="ECO:0000256" key="7">
    <source>
        <dbReference type="ARBA" id="ARBA00023012"/>
    </source>
</evidence>
<dbReference type="KEGG" id="caz:CARG_03180"/>
<evidence type="ECO:0000256" key="9">
    <source>
        <dbReference type="SAM" id="Phobius"/>
    </source>
</evidence>
<keyword evidence="9" id="KW-0472">Membrane</keyword>
<evidence type="ECO:0000313" key="12">
    <source>
        <dbReference type="Proteomes" id="UP000016943"/>
    </source>
</evidence>
<dbReference type="PRINTS" id="PR00344">
    <property type="entry name" value="BCTRLSENSOR"/>
</dbReference>
<dbReference type="SUPFAM" id="SSF55874">
    <property type="entry name" value="ATPase domain of HSP90 chaperone/DNA topoisomerase II/histidine kinase"/>
    <property type="match status" value="1"/>
</dbReference>
<dbReference type="InterPro" id="IPR050351">
    <property type="entry name" value="BphY/WalK/GraS-like"/>
</dbReference>
<evidence type="ECO:0000313" key="11">
    <source>
        <dbReference type="EMBL" id="AGU14788.1"/>
    </source>
</evidence>
<dbReference type="InterPro" id="IPR003594">
    <property type="entry name" value="HATPase_dom"/>
</dbReference>
<evidence type="ECO:0000256" key="6">
    <source>
        <dbReference type="ARBA" id="ARBA00022777"/>
    </source>
</evidence>
<comment type="subcellular location">
    <subcellularLocation>
        <location evidence="2">Cell membrane</location>
    </subcellularLocation>
</comment>
<evidence type="ECO:0000256" key="3">
    <source>
        <dbReference type="ARBA" id="ARBA00012438"/>
    </source>
</evidence>
<dbReference type="InterPro" id="IPR036890">
    <property type="entry name" value="HATPase_C_sf"/>
</dbReference>
<dbReference type="GO" id="GO:0016036">
    <property type="term" value="P:cellular response to phosphate starvation"/>
    <property type="evidence" value="ECO:0007669"/>
    <property type="project" value="TreeGrafter"/>
</dbReference>
<dbReference type="Pfam" id="PF00512">
    <property type="entry name" value="HisKA"/>
    <property type="match status" value="1"/>
</dbReference>
<dbReference type="InterPro" id="IPR036097">
    <property type="entry name" value="HisK_dim/P_sf"/>
</dbReference>
<dbReference type="PANTHER" id="PTHR45453:SF1">
    <property type="entry name" value="PHOSPHATE REGULON SENSOR PROTEIN PHOR"/>
    <property type="match status" value="1"/>
</dbReference>
<dbReference type="RefSeq" id="WP_020975939.1">
    <property type="nucleotide sequence ID" value="NC_022198.1"/>
</dbReference>
<dbReference type="SMART" id="SM00387">
    <property type="entry name" value="HATPase_c"/>
    <property type="match status" value="1"/>
</dbReference>
<evidence type="ECO:0000256" key="4">
    <source>
        <dbReference type="ARBA" id="ARBA00022553"/>
    </source>
</evidence>
<dbReference type="OrthoDB" id="9806130at2"/>
<keyword evidence="6" id="KW-0418">Kinase</keyword>
<dbReference type="PANTHER" id="PTHR45453">
    <property type="entry name" value="PHOSPHATE REGULON SENSOR PROTEIN PHOR"/>
    <property type="match status" value="1"/>
</dbReference>
<evidence type="ECO:0000256" key="5">
    <source>
        <dbReference type="ARBA" id="ARBA00022679"/>
    </source>
</evidence>
<dbReference type="AlphaFoldDB" id="U3GWE1"/>
<dbReference type="GO" id="GO:0004721">
    <property type="term" value="F:phosphoprotein phosphatase activity"/>
    <property type="evidence" value="ECO:0007669"/>
    <property type="project" value="TreeGrafter"/>
</dbReference>
<dbReference type="EC" id="2.7.13.3" evidence="3"/>
<dbReference type="Gene3D" id="3.30.565.10">
    <property type="entry name" value="Histidine kinase-like ATPase, C-terminal domain"/>
    <property type="match status" value="1"/>
</dbReference>
<organism evidence="11 12">
    <name type="scientific">Corynebacterium argentoratense DSM 44202</name>
    <dbReference type="NCBI Taxonomy" id="1348662"/>
    <lineage>
        <taxon>Bacteria</taxon>
        <taxon>Bacillati</taxon>
        <taxon>Actinomycetota</taxon>
        <taxon>Actinomycetes</taxon>
        <taxon>Mycobacteriales</taxon>
        <taxon>Corynebacteriaceae</taxon>
        <taxon>Corynebacterium</taxon>
    </lineage>
</organism>
<dbReference type="CDD" id="cd00082">
    <property type="entry name" value="HisKA"/>
    <property type="match status" value="1"/>
</dbReference>
<dbReference type="Pfam" id="PF02518">
    <property type="entry name" value="HATPase_c"/>
    <property type="match status" value="1"/>
</dbReference>
<dbReference type="eggNOG" id="COG2205">
    <property type="taxonomic scope" value="Bacteria"/>
</dbReference>
<dbReference type="STRING" id="1348662.CARG_03180"/>
<dbReference type="HOGENOM" id="CLU_000445_89_3_11"/>
<protein>
    <recommendedName>
        <fullName evidence="8">Sensor-like histidine kinase SenX3</fullName>
        <ecNumber evidence="3">2.7.13.3</ecNumber>
    </recommendedName>
</protein>
<reference evidence="11 12" key="1">
    <citation type="journal article" date="2013" name="Genome Announc.">
        <title>Whole-Genome Sequence of the Clinical Strain Corynebacterium argentoratense DSM 44202, Isolated from a Human Throat Specimen.</title>
        <authorList>
            <person name="Bomholt C."/>
            <person name="Glaub A."/>
            <person name="Gravermann K."/>
            <person name="Albersmeier A."/>
            <person name="Brinkrolf K."/>
            <person name="Ruckert C."/>
            <person name="Tauch A."/>
        </authorList>
    </citation>
    <scope>NUCLEOTIDE SEQUENCE [LARGE SCALE GENOMIC DNA]</scope>
    <source>
        <strain evidence="11">DSM 44202</strain>
    </source>
</reference>
<proteinExistence type="predicted"/>
<keyword evidence="5" id="KW-0808">Transferase</keyword>
<keyword evidence="4" id="KW-0597">Phosphoprotein</keyword>
<keyword evidence="9" id="KW-1133">Transmembrane helix</keyword>
<dbReference type="InterPro" id="IPR005467">
    <property type="entry name" value="His_kinase_dom"/>
</dbReference>
<dbReference type="PATRIC" id="fig|1348662.3.peg.625"/>
<dbReference type="Proteomes" id="UP000016943">
    <property type="component" value="Chromosome"/>
</dbReference>
<gene>
    <name evidence="11" type="ORF">CARG_03180</name>
</gene>
<feature type="domain" description="Histidine kinase" evidence="10">
    <location>
        <begin position="117"/>
        <end position="332"/>
    </location>
</feature>
<accession>U3GWE1</accession>
<feature type="transmembrane region" description="Helical" evidence="9">
    <location>
        <begin position="36"/>
        <end position="58"/>
    </location>
</feature>
<evidence type="ECO:0000256" key="8">
    <source>
        <dbReference type="ARBA" id="ARBA00039401"/>
    </source>
</evidence>
<feature type="transmembrane region" description="Helical" evidence="9">
    <location>
        <begin position="64"/>
        <end position="85"/>
    </location>
</feature>
<dbReference type="GO" id="GO:0005886">
    <property type="term" value="C:plasma membrane"/>
    <property type="evidence" value="ECO:0007669"/>
    <property type="project" value="UniProtKB-SubCell"/>
</dbReference>
<keyword evidence="12" id="KW-1185">Reference proteome</keyword>
<dbReference type="InterPro" id="IPR004358">
    <property type="entry name" value="Sig_transdc_His_kin-like_C"/>
</dbReference>
<dbReference type="Gene3D" id="1.10.287.130">
    <property type="match status" value="1"/>
</dbReference>
<dbReference type="GeneID" id="78249457"/>
<name>U3GWE1_9CORY</name>
<keyword evidence="7" id="KW-0902">Two-component regulatory system</keyword>
<evidence type="ECO:0000256" key="1">
    <source>
        <dbReference type="ARBA" id="ARBA00000085"/>
    </source>
</evidence>
<dbReference type="InterPro" id="IPR003661">
    <property type="entry name" value="HisK_dim/P_dom"/>
</dbReference>
<evidence type="ECO:0000256" key="2">
    <source>
        <dbReference type="ARBA" id="ARBA00004236"/>
    </source>
</evidence>
<evidence type="ECO:0000259" key="10">
    <source>
        <dbReference type="PROSITE" id="PS50109"/>
    </source>
</evidence>
<dbReference type="PROSITE" id="PS50109">
    <property type="entry name" value="HIS_KIN"/>
    <property type="match status" value="1"/>
</dbReference>
<comment type="catalytic activity">
    <reaction evidence="1">
        <text>ATP + protein L-histidine = ADP + protein N-phospho-L-histidine.</text>
        <dbReference type="EC" id="2.7.13.3"/>
    </reaction>
</comment>
<feature type="transmembrane region" description="Helical" evidence="9">
    <location>
        <begin position="6"/>
        <end position="24"/>
    </location>
</feature>
<keyword evidence="9" id="KW-0812">Transmembrane</keyword>
<dbReference type="SUPFAM" id="SSF47384">
    <property type="entry name" value="Homodimeric domain of signal transducing histidine kinase"/>
    <property type="match status" value="1"/>
</dbReference>
<dbReference type="EMBL" id="CP006365">
    <property type="protein sequence ID" value="AGU14788.1"/>
    <property type="molecule type" value="Genomic_DNA"/>
</dbReference>
<dbReference type="SMART" id="SM00388">
    <property type="entry name" value="HisKA"/>
    <property type="match status" value="1"/>
</dbReference>